<evidence type="ECO:0000313" key="2">
    <source>
        <dbReference type="EMBL" id="BAC68495.1"/>
    </source>
</evidence>
<proteinExistence type="predicted"/>
<dbReference type="InterPro" id="IPR029068">
    <property type="entry name" value="Glyas_Bleomycin-R_OHBP_Dase"/>
</dbReference>
<accession>Q82PT7</accession>
<dbReference type="EMBL" id="BA000030">
    <property type="protein sequence ID" value="BAC68495.1"/>
    <property type="molecule type" value="Genomic_DNA"/>
</dbReference>
<reference evidence="2 3" key="2">
    <citation type="journal article" date="2003" name="Nat. Biotechnol.">
        <title>Complete genome sequence and comparative analysis of the industrial microorganism Streptomyces avermitilis.</title>
        <authorList>
            <person name="Ikeda H."/>
            <person name="Ishikawa J."/>
            <person name="Hanamoto A."/>
            <person name="Shinose M."/>
            <person name="Kikuchi H."/>
            <person name="Shiba T."/>
            <person name="Sakaki Y."/>
            <person name="Hattori M."/>
            <person name="Omura S."/>
        </authorList>
    </citation>
    <scope>NUCLEOTIDE SEQUENCE [LARGE SCALE GENOMIC DNA]</scope>
    <source>
        <strain evidence="3">ATCC 31267 / DSM 46492 / JCM 5070 / NBRC 14893 / NCIMB 12804 / NRRL 8165 / MA-4680</strain>
    </source>
</reference>
<dbReference type="SUPFAM" id="SSF54593">
    <property type="entry name" value="Glyoxalase/Bleomycin resistance protein/Dihydroxybiphenyl dioxygenase"/>
    <property type="match status" value="1"/>
</dbReference>
<dbReference type="InterPro" id="IPR037523">
    <property type="entry name" value="VOC_core"/>
</dbReference>
<dbReference type="Proteomes" id="UP000000428">
    <property type="component" value="Chromosome"/>
</dbReference>
<reference evidence="2 3" key="3">
    <citation type="journal article" date="2014" name="J. Ind. Microbiol. Biotechnol.">
        <title>Genome mining of the Streptomyces avermitilis genome and development of genome-minimized hosts for heterologous expression of biosynthetic gene clusters.</title>
        <authorList>
            <person name="Ikeda H."/>
            <person name="Shin-ya K."/>
            <person name="Omura S."/>
        </authorList>
    </citation>
    <scope>NUCLEOTIDE SEQUENCE [LARGE SCALE GENOMIC DNA]</scope>
    <source>
        <strain evidence="3">ATCC 31267 / DSM 46492 / JCM 5070 / NBRC 14893 / NCIMB 12804 / NRRL 8165 / MA-4680</strain>
    </source>
</reference>
<dbReference type="HOGENOM" id="CLU_131565_0_0_11"/>
<keyword evidence="3" id="KW-1185">Reference proteome</keyword>
<evidence type="ECO:0000313" key="3">
    <source>
        <dbReference type="Proteomes" id="UP000000428"/>
    </source>
</evidence>
<dbReference type="KEGG" id="sma:SAVERM_785"/>
<dbReference type="Gene3D" id="3.10.180.10">
    <property type="entry name" value="2,3-Dihydroxybiphenyl 1,2-Dioxygenase, domain 1"/>
    <property type="match status" value="1"/>
</dbReference>
<dbReference type="Pfam" id="PF00903">
    <property type="entry name" value="Glyoxalase"/>
    <property type="match status" value="1"/>
</dbReference>
<organism evidence="2 3">
    <name type="scientific">Streptomyces avermitilis (strain ATCC 31267 / DSM 46492 / JCM 5070 / NBRC 14893 / NCIMB 12804 / NRRL 8165 / MA-4680)</name>
    <dbReference type="NCBI Taxonomy" id="227882"/>
    <lineage>
        <taxon>Bacteria</taxon>
        <taxon>Bacillati</taxon>
        <taxon>Actinomycetota</taxon>
        <taxon>Actinomycetes</taxon>
        <taxon>Kitasatosporales</taxon>
        <taxon>Streptomycetaceae</taxon>
        <taxon>Streptomyces</taxon>
    </lineage>
</organism>
<dbReference type="InterPro" id="IPR004360">
    <property type="entry name" value="Glyas_Fos-R_dOase_dom"/>
</dbReference>
<dbReference type="PROSITE" id="PS51819">
    <property type="entry name" value="VOC"/>
    <property type="match status" value="1"/>
</dbReference>
<evidence type="ECO:0000259" key="1">
    <source>
        <dbReference type="PROSITE" id="PS51819"/>
    </source>
</evidence>
<dbReference type="CDD" id="cd06587">
    <property type="entry name" value="VOC"/>
    <property type="match status" value="1"/>
</dbReference>
<protein>
    <recommendedName>
        <fullName evidence="1">VOC domain-containing protein</fullName>
    </recommendedName>
</protein>
<feature type="domain" description="VOC" evidence="1">
    <location>
        <begin position="31"/>
        <end position="159"/>
    </location>
</feature>
<dbReference type="eggNOG" id="COG0346">
    <property type="taxonomic scope" value="Bacteria"/>
</dbReference>
<sequence length="161" mass="17596">MAACGCCHCLRGCCSRHSGAMNADDRSLLAGARVATRLPAQDLERARRFYREQLGLEPVDERPGGLLYRCSGADFVVFQSTGSSPGTFTQMAWEVDDIEAVMTELRRRGVVFEEVDVPGFRTRGQVAEIEGNYPSKGARGERGAWFCDSEGNMLGIGEPVL</sequence>
<gene>
    <name evidence="2" type="ORF">SAVERM_785</name>
</gene>
<name>Q82PT7_STRAW</name>
<dbReference type="AlphaFoldDB" id="Q82PT7"/>
<reference evidence="2 3" key="1">
    <citation type="journal article" date="2001" name="Proc. Natl. Acad. Sci. U.S.A.">
        <title>Genome sequence of an industrial microorganism Streptomyces avermitilis: deducing the ability of producing secondary metabolites.</title>
        <authorList>
            <person name="Omura S."/>
            <person name="Ikeda H."/>
            <person name="Ishikawa J."/>
            <person name="Hanamoto A."/>
            <person name="Takahashi C."/>
            <person name="Shinose M."/>
            <person name="Takahashi Y."/>
            <person name="Horikawa H."/>
            <person name="Nakazawa H."/>
            <person name="Osonoe T."/>
            <person name="Kikuchi H."/>
            <person name="Shiba T."/>
            <person name="Sakaki Y."/>
            <person name="Hattori M."/>
        </authorList>
    </citation>
    <scope>NUCLEOTIDE SEQUENCE [LARGE SCALE GENOMIC DNA]</scope>
    <source>
        <strain evidence="3">ATCC 31267 / DSM 46492 / JCM 5070 / NBRC 14893 / NCIMB 12804 / NRRL 8165 / MA-4680</strain>
    </source>
</reference>